<keyword evidence="12" id="KW-0234">DNA repair</keyword>
<protein>
    <submittedName>
        <fullName evidence="17">EXO1</fullName>
    </submittedName>
</protein>
<feature type="domain" description="XPG-I" evidence="15">
    <location>
        <begin position="138"/>
        <end position="208"/>
    </location>
</feature>
<evidence type="ECO:0000256" key="5">
    <source>
        <dbReference type="ARBA" id="ARBA00022723"/>
    </source>
</evidence>
<dbReference type="FunFam" id="1.10.150.20:FF:000011">
    <property type="entry name" value="exonuclease 1"/>
    <property type="match status" value="1"/>
</dbReference>
<dbReference type="EMBL" id="JAEOAQ010000005">
    <property type="protein sequence ID" value="KAG5418601.1"/>
    <property type="molecule type" value="Genomic_DNA"/>
</dbReference>
<evidence type="ECO:0000313" key="17">
    <source>
        <dbReference type="EMBL" id="KAG5418601.1"/>
    </source>
</evidence>
<dbReference type="GO" id="GO:0046872">
    <property type="term" value="F:metal ion binding"/>
    <property type="evidence" value="ECO:0007669"/>
    <property type="project" value="UniProtKB-KW"/>
</dbReference>
<accession>A0A8H7ZEN1</accession>
<dbReference type="AlphaFoldDB" id="A0A8H7ZEN1"/>
<keyword evidence="18" id="KW-1185">Reference proteome</keyword>
<keyword evidence="11" id="KW-0238">DNA-binding</keyword>
<dbReference type="GO" id="GO:0003677">
    <property type="term" value="F:DNA binding"/>
    <property type="evidence" value="ECO:0007669"/>
    <property type="project" value="UniProtKB-KW"/>
</dbReference>
<evidence type="ECO:0000256" key="14">
    <source>
        <dbReference type="SAM" id="MobiDB-lite"/>
    </source>
</evidence>
<dbReference type="InterPro" id="IPR044752">
    <property type="entry name" value="PIN-like_EXO1"/>
</dbReference>
<feature type="compositionally biased region" description="Acidic residues" evidence="14">
    <location>
        <begin position="509"/>
        <end position="528"/>
    </location>
</feature>
<dbReference type="Pfam" id="PF00752">
    <property type="entry name" value="XPG_N"/>
    <property type="match status" value="1"/>
</dbReference>
<dbReference type="SMART" id="SM00485">
    <property type="entry name" value="XPGN"/>
    <property type="match status" value="1"/>
</dbReference>
<evidence type="ECO:0000256" key="3">
    <source>
        <dbReference type="ARBA" id="ARBA00010563"/>
    </source>
</evidence>
<dbReference type="SUPFAM" id="SSF47807">
    <property type="entry name" value="5' to 3' exonuclease, C-terminal subdomain"/>
    <property type="match status" value="1"/>
</dbReference>
<dbReference type="GeneID" id="93652758"/>
<reference evidence="17 18" key="1">
    <citation type="submission" date="2020-12" db="EMBL/GenBank/DDBJ databases">
        <title>Effect of drift, selection, and recombination on the evolution of hybrid genomes in Candida yeast pathogens.</title>
        <authorList>
            <person name="Mixao V."/>
            <person name="Ksiezopolska E."/>
            <person name="Saus E."/>
            <person name="Boekhout T."/>
            <person name="Gacser A."/>
            <person name="Gabaldon T."/>
        </authorList>
    </citation>
    <scope>NUCLEOTIDE SEQUENCE [LARGE SCALE GENOMIC DNA]</scope>
    <source>
        <strain evidence="17 18">BP57</strain>
    </source>
</reference>
<evidence type="ECO:0000256" key="6">
    <source>
        <dbReference type="ARBA" id="ARBA00022763"/>
    </source>
</evidence>
<keyword evidence="4" id="KW-0540">Nuclease</keyword>
<dbReference type="Gene3D" id="1.10.150.20">
    <property type="entry name" value="5' to 3' exonuclease, C-terminal subdomain"/>
    <property type="match status" value="1"/>
</dbReference>
<dbReference type="CDD" id="cd09908">
    <property type="entry name" value="H3TH_EXO1"/>
    <property type="match status" value="1"/>
</dbReference>
<keyword evidence="5" id="KW-0479">Metal-binding</keyword>
<dbReference type="InterPro" id="IPR006086">
    <property type="entry name" value="XPG-I_dom"/>
</dbReference>
<proteinExistence type="inferred from homology"/>
<dbReference type="Gene3D" id="3.40.50.1010">
    <property type="entry name" value="5'-nuclease"/>
    <property type="match status" value="1"/>
</dbReference>
<evidence type="ECO:0000256" key="12">
    <source>
        <dbReference type="ARBA" id="ARBA00023204"/>
    </source>
</evidence>
<keyword evidence="7" id="KW-0378">Hydrolase</keyword>
<dbReference type="PRINTS" id="PR00853">
    <property type="entry name" value="XPGRADSUPER"/>
</dbReference>
<keyword evidence="9" id="KW-0460">Magnesium</keyword>
<evidence type="ECO:0000313" key="18">
    <source>
        <dbReference type="Proteomes" id="UP000669133"/>
    </source>
</evidence>
<evidence type="ECO:0000256" key="1">
    <source>
        <dbReference type="ARBA" id="ARBA00001946"/>
    </source>
</evidence>
<dbReference type="GO" id="GO:0006281">
    <property type="term" value="P:DNA repair"/>
    <property type="evidence" value="ECO:0007669"/>
    <property type="project" value="UniProtKB-KW"/>
</dbReference>
<keyword evidence="13" id="KW-0539">Nucleus</keyword>
<dbReference type="CDD" id="cd09857">
    <property type="entry name" value="PIN_EXO1"/>
    <property type="match status" value="1"/>
</dbReference>
<feature type="region of interest" description="Disordered" evidence="14">
    <location>
        <begin position="507"/>
        <end position="537"/>
    </location>
</feature>
<dbReference type="Pfam" id="PF00867">
    <property type="entry name" value="XPG_I"/>
    <property type="match status" value="1"/>
</dbReference>
<evidence type="ECO:0000259" key="16">
    <source>
        <dbReference type="SMART" id="SM00485"/>
    </source>
</evidence>
<gene>
    <name evidence="17" type="ORF">I9W82_004129</name>
</gene>
<organism evidence="17 18">
    <name type="scientific">Candida metapsilosis</name>
    <dbReference type="NCBI Taxonomy" id="273372"/>
    <lineage>
        <taxon>Eukaryota</taxon>
        <taxon>Fungi</taxon>
        <taxon>Dikarya</taxon>
        <taxon>Ascomycota</taxon>
        <taxon>Saccharomycotina</taxon>
        <taxon>Pichiomycetes</taxon>
        <taxon>Debaryomycetaceae</taxon>
        <taxon>Candida/Lodderomyces clade</taxon>
        <taxon>Candida</taxon>
    </lineage>
</organism>
<dbReference type="SMART" id="SM00484">
    <property type="entry name" value="XPGI"/>
    <property type="match status" value="1"/>
</dbReference>
<evidence type="ECO:0000256" key="4">
    <source>
        <dbReference type="ARBA" id="ARBA00022722"/>
    </source>
</evidence>
<feature type="region of interest" description="Disordered" evidence="14">
    <location>
        <begin position="627"/>
        <end position="676"/>
    </location>
</feature>
<keyword evidence="10" id="KW-0267">Excision nuclease</keyword>
<dbReference type="GO" id="GO:0005634">
    <property type="term" value="C:nucleus"/>
    <property type="evidence" value="ECO:0007669"/>
    <property type="project" value="UniProtKB-SubCell"/>
</dbReference>
<comment type="subcellular location">
    <subcellularLocation>
        <location evidence="2">Nucleus</location>
    </subcellularLocation>
</comment>
<comment type="caution">
    <text evidence="17">The sequence shown here is derived from an EMBL/GenBank/DDBJ whole genome shotgun (WGS) entry which is preliminary data.</text>
</comment>
<dbReference type="FunFam" id="3.40.50.1010:FF:000002">
    <property type="entry name" value="Exonuclease 1, putative"/>
    <property type="match status" value="1"/>
</dbReference>
<evidence type="ECO:0000256" key="2">
    <source>
        <dbReference type="ARBA" id="ARBA00004123"/>
    </source>
</evidence>
<feature type="compositionally biased region" description="Acidic residues" evidence="14">
    <location>
        <begin position="700"/>
        <end position="710"/>
    </location>
</feature>
<feature type="region of interest" description="Disordered" evidence="14">
    <location>
        <begin position="693"/>
        <end position="733"/>
    </location>
</feature>
<dbReference type="InterPro" id="IPR029060">
    <property type="entry name" value="PIN-like_dom_sf"/>
</dbReference>
<comment type="cofactor">
    <cofactor evidence="1">
        <name>Mg(2+)</name>
        <dbReference type="ChEBI" id="CHEBI:18420"/>
    </cofactor>
</comment>
<comment type="similarity">
    <text evidence="3">Belongs to the XPG/RAD2 endonuclease family. EXO1 subfamily.</text>
</comment>
<dbReference type="SUPFAM" id="SSF88723">
    <property type="entry name" value="PIN domain-like"/>
    <property type="match status" value="1"/>
</dbReference>
<dbReference type="InterPro" id="IPR036279">
    <property type="entry name" value="5-3_exonuclease_C_sf"/>
</dbReference>
<dbReference type="InterPro" id="IPR008918">
    <property type="entry name" value="HhH2"/>
</dbReference>
<dbReference type="InterPro" id="IPR037315">
    <property type="entry name" value="EXO1_H3TH"/>
</dbReference>
<dbReference type="GO" id="GO:0017108">
    <property type="term" value="F:5'-flap endonuclease activity"/>
    <property type="evidence" value="ECO:0007669"/>
    <property type="project" value="TreeGrafter"/>
</dbReference>
<evidence type="ECO:0000259" key="15">
    <source>
        <dbReference type="SMART" id="SM00484"/>
    </source>
</evidence>
<evidence type="ECO:0000256" key="10">
    <source>
        <dbReference type="ARBA" id="ARBA00022881"/>
    </source>
</evidence>
<dbReference type="RefSeq" id="XP_067547717.1">
    <property type="nucleotide sequence ID" value="XM_067693169.1"/>
</dbReference>
<keyword evidence="8" id="KW-0269">Exonuclease</keyword>
<feature type="compositionally biased region" description="Polar residues" evidence="14">
    <location>
        <begin position="654"/>
        <end position="671"/>
    </location>
</feature>
<dbReference type="InterPro" id="IPR006085">
    <property type="entry name" value="XPG_DNA_repair_N"/>
</dbReference>
<evidence type="ECO:0000256" key="9">
    <source>
        <dbReference type="ARBA" id="ARBA00022842"/>
    </source>
</evidence>
<name>A0A8H7ZEN1_9ASCO</name>
<dbReference type="SMART" id="SM00279">
    <property type="entry name" value="HhH2"/>
    <property type="match status" value="1"/>
</dbReference>
<sequence length="733" mass="82338">MGVNGLLQHLKEIQDPCSLERYRGKTLAIDTYGWLHRALVSCAEDLCQGRPTRKYITYIINKIQMLQHFGITPYFVFDGASLTTKQDTNHKRREMRTEAKRMAEKYATSGHLQLAYKEYMKAAYVTSQMAKSIMCELDVMKIRYVVAPYEADPQMVYLEKIGVVDGILSEDSDLLIFGCDKLITKLKDDSSCVEINRQDFGKVRQIPYLANYTSEQLRLVAMLSGCDYTKGIPGVGLKSAFQMVRRYQNLHKVTIALRSTGKKIPADFEDEVLKANLAFQFQKVFDPRNQELTTLNEVPESIAEQVELLESCCGKTLEAELAKKVCNGQIDPNSHELLVSREQSISLLTSVSVKLNPTSCETQVAVRSQSEPAIQGQRKSVLDMLKVSKRVAKPSELIYDPTQKDTTQINKAKIPMFKRPSAVNASSHMEKVSPTSKKIRKLQGGINGKCGQASKFFAVKTVSPEKKPSLPTPKSDCDLSEWNSSLLDDSEVPDESPIKNFETNNILDELTDNDDDKGEDSIISDEEATGNKGGGSIICENEETVAHVDPIEDSLNPNLQTKESKSFLPTLAREDDEDAKFDLSAKDDEIEESPIKRKVSFKVHKDVAVENLRSKFQFSPAKLAKFTDPRKSLSRSKQVNNIKPSRPALRDKSANVNSNNTKGILKKTTSPAKRKPFLTGKVVKFESTRSFPRVQIPSSQEEEYELSEDEVSPRRSPKKPTPFINLKQFAFKK</sequence>
<evidence type="ECO:0000256" key="7">
    <source>
        <dbReference type="ARBA" id="ARBA00022801"/>
    </source>
</evidence>
<evidence type="ECO:0000256" key="8">
    <source>
        <dbReference type="ARBA" id="ARBA00022839"/>
    </source>
</evidence>
<dbReference type="InterPro" id="IPR006084">
    <property type="entry name" value="XPG/Rad2"/>
</dbReference>
<feature type="domain" description="XPG N-terminal" evidence="16">
    <location>
        <begin position="1"/>
        <end position="99"/>
    </location>
</feature>
<dbReference type="GO" id="GO:0035312">
    <property type="term" value="F:5'-3' DNA exonuclease activity"/>
    <property type="evidence" value="ECO:0007669"/>
    <property type="project" value="InterPro"/>
</dbReference>
<evidence type="ECO:0000256" key="11">
    <source>
        <dbReference type="ARBA" id="ARBA00023125"/>
    </source>
</evidence>
<dbReference type="Proteomes" id="UP000669133">
    <property type="component" value="Unassembled WGS sequence"/>
</dbReference>
<keyword evidence="6" id="KW-0227">DNA damage</keyword>
<evidence type="ECO:0000256" key="13">
    <source>
        <dbReference type="ARBA" id="ARBA00023242"/>
    </source>
</evidence>
<dbReference type="PANTHER" id="PTHR11081">
    <property type="entry name" value="FLAP ENDONUCLEASE FAMILY MEMBER"/>
    <property type="match status" value="1"/>
</dbReference>
<dbReference type="OrthoDB" id="26491at2759"/>
<dbReference type="PANTHER" id="PTHR11081:SF65">
    <property type="entry name" value="DNA DAMAGE-INDUCIBLE PROTEIN DIN7-RELATED"/>
    <property type="match status" value="1"/>
</dbReference>